<dbReference type="Pfam" id="PF03600">
    <property type="entry name" value="CitMHS"/>
    <property type="match status" value="1"/>
</dbReference>
<feature type="transmembrane region" description="Helical" evidence="6">
    <location>
        <begin position="200"/>
        <end position="219"/>
    </location>
</feature>
<evidence type="ECO:0000313" key="8">
    <source>
        <dbReference type="EMBL" id="CAE10397.1"/>
    </source>
</evidence>
<feature type="transmembrane region" description="Helical" evidence="6">
    <location>
        <begin position="427"/>
        <end position="447"/>
    </location>
</feature>
<organism evidence="9">
    <name type="scientific">Wolinella succinogenes (strain ATCC 29543 / DSM 1740 / CCUG 13145 / JCM 31913 / LMG 7466 / NCTC 11488 / FDC 602W)</name>
    <name type="common">Vibrio succinogenes</name>
    <dbReference type="NCBI Taxonomy" id="273121"/>
    <lineage>
        <taxon>Bacteria</taxon>
        <taxon>Pseudomonadati</taxon>
        <taxon>Campylobacterota</taxon>
        <taxon>Epsilonproteobacteria</taxon>
        <taxon>Campylobacterales</taxon>
        <taxon>Helicobacteraceae</taxon>
        <taxon>Wolinella</taxon>
    </lineage>
</organism>
<feature type="transmembrane region" description="Helical" evidence="6">
    <location>
        <begin position="120"/>
        <end position="149"/>
    </location>
</feature>
<evidence type="ECO:0000256" key="4">
    <source>
        <dbReference type="ARBA" id="ARBA00022989"/>
    </source>
</evidence>
<evidence type="ECO:0000256" key="1">
    <source>
        <dbReference type="ARBA" id="ARBA00004141"/>
    </source>
</evidence>
<keyword evidence="9" id="KW-1185">Reference proteome</keyword>
<evidence type="ECO:0000259" key="7">
    <source>
        <dbReference type="Pfam" id="PF03600"/>
    </source>
</evidence>
<dbReference type="PANTHER" id="PTHR10283:SF82">
    <property type="entry name" value="SOLUTE CARRIER FAMILY 13 MEMBER 2"/>
    <property type="match status" value="1"/>
</dbReference>
<name>Q7M8Y1_WOLSU</name>
<feature type="transmembrane region" description="Helical" evidence="6">
    <location>
        <begin position="6"/>
        <end position="22"/>
    </location>
</feature>
<keyword evidence="5 6" id="KW-0472">Membrane</keyword>
<dbReference type="PANTHER" id="PTHR10283">
    <property type="entry name" value="SOLUTE CARRIER FAMILY 13 MEMBER"/>
    <property type="match status" value="1"/>
</dbReference>
<dbReference type="STRING" id="273121.WS1321"/>
<dbReference type="eggNOG" id="COG0471">
    <property type="taxonomic scope" value="Bacteria"/>
</dbReference>
<dbReference type="InterPro" id="IPR001898">
    <property type="entry name" value="SLC13A/DASS"/>
</dbReference>
<comment type="subcellular location">
    <subcellularLocation>
        <location evidence="1">Membrane</location>
        <topology evidence="1">Multi-pass membrane protein</topology>
    </subcellularLocation>
</comment>
<feature type="transmembrane region" description="Helical" evidence="6">
    <location>
        <begin position="364"/>
        <end position="382"/>
    </location>
</feature>
<feature type="transmembrane region" description="Helical" evidence="6">
    <location>
        <begin position="277"/>
        <end position="295"/>
    </location>
</feature>
<evidence type="ECO:0000313" key="9">
    <source>
        <dbReference type="Proteomes" id="UP000000422"/>
    </source>
</evidence>
<evidence type="ECO:0000256" key="3">
    <source>
        <dbReference type="ARBA" id="ARBA00022692"/>
    </source>
</evidence>
<gene>
    <name evidence="8" type="ordered locus">WS1321</name>
</gene>
<keyword evidence="4 6" id="KW-1133">Transmembrane helix</keyword>
<keyword evidence="2" id="KW-0813">Transport</keyword>
<feature type="transmembrane region" description="Helical" evidence="6">
    <location>
        <begin position="248"/>
        <end position="265"/>
    </location>
</feature>
<accession>Q7M8Y1</accession>
<dbReference type="HOGENOM" id="CLU_005170_0_0_7"/>
<protein>
    <submittedName>
        <fullName evidence="8">TRANSPORTER, NADC FAMILY</fullName>
    </submittedName>
</protein>
<keyword evidence="3 6" id="KW-0812">Transmembrane</keyword>
<reference evidence="8 9" key="1">
    <citation type="journal article" date="2003" name="Proc. Natl. Acad. Sci. U.S.A.">
        <title>Complete genome sequence and analysis of Wolinella succinogenes.</title>
        <authorList>
            <person name="Baar C."/>
            <person name="Eppinger M."/>
            <person name="Raddatz G."/>
            <person name="Simon JM."/>
            <person name="Lanz C."/>
            <person name="Klimmek O."/>
            <person name="Nandakumar R."/>
            <person name="Gross R."/>
            <person name="Rosinus A."/>
            <person name="Keller H."/>
            <person name="Jagtap P."/>
            <person name="Linke B."/>
            <person name="Meyer F."/>
            <person name="Lederer H."/>
            <person name="Schuster S.C."/>
        </authorList>
    </citation>
    <scope>NUCLEOTIDE SEQUENCE [LARGE SCALE GENOMIC DNA]</scope>
    <source>
        <strain evidence="9">ATCC 29543 / DSM 1740 / CCUG 13145 / JCM 31913 / LMG 7466 / NCTC 11488 / FDC 602W</strain>
    </source>
</reference>
<feature type="transmembrane region" description="Helical" evidence="6">
    <location>
        <begin position="82"/>
        <end position="100"/>
    </location>
</feature>
<dbReference type="NCBIfam" id="TIGR00785">
    <property type="entry name" value="dass"/>
    <property type="match status" value="1"/>
</dbReference>
<dbReference type="EMBL" id="BX571660">
    <property type="protein sequence ID" value="CAE10397.1"/>
    <property type="molecule type" value="Genomic_DNA"/>
</dbReference>
<dbReference type="KEGG" id="wsu:WS1321"/>
<feature type="transmembrane region" description="Helical" evidence="6">
    <location>
        <begin position="388"/>
        <end position="406"/>
    </location>
</feature>
<dbReference type="Proteomes" id="UP000000422">
    <property type="component" value="Chromosome"/>
</dbReference>
<dbReference type="InterPro" id="IPR004680">
    <property type="entry name" value="Cit_transptr-like_dom"/>
</dbReference>
<evidence type="ECO:0000256" key="5">
    <source>
        <dbReference type="ARBA" id="ARBA00023136"/>
    </source>
</evidence>
<feature type="transmembrane region" description="Helical" evidence="6">
    <location>
        <begin position="339"/>
        <end position="357"/>
    </location>
</feature>
<feature type="transmembrane region" description="Helical" evidence="6">
    <location>
        <begin position="161"/>
        <end position="180"/>
    </location>
</feature>
<dbReference type="GO" id="GO:1905039">
    <property type="term" value="P:carboxylic acid transmembrane transport"/>
    <property type="evidence" value="ECO:0007669"/>
    <property type="project" value="UniProtKB-ARBA"/>
</dbReference>
<dbReference type="RefSeq" id="WP_011139183.1">
    <property type="nucleotide sequence ID" value="NC_005090.1"/>
</dbReference>
<dbReference type="GO" id="GO:0008514">
    <property type="term" value="F:organic anion transmembrane transporter activity"/>
    <property type="evidence" value="ECO:0007669"/>
    <property type="project" value="UniProtKB-ARBA"/>
</dbReference>
<feature type="domain" description="Citrate transporter-like" evidence="7">
    <location>
        <begin position="43"/>
        <end position="391"/>
    </location>
</feature>
<dbReference type="CDD" id="cd01115">
    <property type="entry name" value="SLC13_permease"/>
    <property type="match status" value="1"/>
</dbReference>
<dbReference type="GO" id="GO:0005886">
    <property type="term" value="C:plasma membrane"/>
    <property type="evidence" value="ECO:0007669"/>
    <property type="project" value="TreeGrafter"/>
</dbReference>
<proteinExistence type="predicted"/>
<sequence length="451" mass="48808">MGEWRGILIGMAVAIVAFFAVSEYASLPLAQSLLVALVAFMVVLWTNEALPLGIVSLLPIVLFPAFEILSIQKTTANYANPIIYLFLGGFMLAVATEKTGLHKIIAKRLLQAFPNTPRGIIASLGITASCLSMILSNTTTALLLLPVALSISEDRFLKIRFLLAVAFGASIGGITTPIGSPPNLILLGFLDKQGMDPIGFAAWVAMMLPVTMMMLYIMVNVLSFRSGDHTLNAEAFHEVHFDRHQKRLTWILGILVTLLFVNSPIKPFYSGLGLNENAILLGFGMLMFVPKIGFLEWKDSKKIPYEIMFLFGAGFCIASAFSDTGLAQSVSKALEHVSALPIILIVLAVATFAIFATEILSNTALISILLPIVYAAVHTLDFPLEEELIMITATICTSYAFMLPIATPPNAIAISGGDLKVSEMARFGFLLNIAGVLIVSAIALSYWKLFL</sequence>
<feature type="transmembrane region" description="Helical" evidence="6">
    <location>
        <begin position="307"/>
        <end position="327"/>
    </location>
</feature>
<evidence type="ECO:0000256" key="6">
    <source>
        <dbReference type="SAM" id="Phobius"/>
    </source>
</evidence>
<dbReference type="AlphaFoldDB" id="Q7M8Y1"/>
<evidence type="ECO:0000256" key="2">
    <source>
        <dbReference type="ARBA" id="ARBA00022448"/>
    </source>
</evidence>
<feature type="transmembrane region" description="Helical" evidence="6">
    <location>
        <begin position="52"/>
        <end position="70"/>
    </location>
</feature>